<evidence type="ECO:0000256" key="4">
    <source>
        <dbReference type="ARBA" id="ARBA00022989"/>
    </source>
</evidence>
<dbReference type="PANTHER" id="PTHR37481:SF1">
    <property type="entry name" value="LIPOPOLYSACCHARIDE EXPORT SYSTEM PROTEIN LPTC"/>
    <property type="match status" value="1"/>
</dbReference>
<dbReference type="GeneID" id="83626928"/>
<dbReference type="STRING" id="1522312.GCA_900177895_00566"/>
<dbReference type="GO" id="GO:0015221">
    <property type="term" value="F:lipopolysaccharide transmembrane transporter activity"/>
    <property type="evidence" value="ECO:0007669"/>
    <property type="project" value="InterPro"/>
</dbReference>
<evidence type="ECO:0000256" key="5">
    <source>
        <dbReference type="ARBA" id="ARBA00023136"/>
    </source>
</evidence>
<sequence length="189" mass="21366">MSCFRNLIFPLVLAMILCGLSAWLGRVSEVIVEEVKLDPAKPQYSMTNTQGKRFDISGSLKEQLDSPHAWQLPDQKNVFFQSPTLQLFNQGVKQYQVDAEQARYEIETKKVFLQQDVVLTKEADEQRPAAKVTTDHLNVDTVTEIAETDAPIQYQYGRSTGSSVGMTYDNQKGLLSLPSRVRAMIYDTK</sequence>
<keyword evidence="3" id="KW-0812">Transmembrane</keyword>
<dbReference type="NCBIfam" id="TIGR04409">
    <property type="entry name" value="LptC_YrbK"/>
    <property type="match status" value="1"/>
</dbReference>
<keyword evidence="5" id="KW-0472">Membrane</keyword>
<evidence type="ECO:0000256" key="3">
    <source>
        <dbReference type="ARBA" id="ARBA00022692"/>
    </source>
</evidence>
<keyword evidence="4" id="KW-1133">Transmembrane helix</keyword>
<evidence type="ECO:0000256" key="1">
    <source>
        <dbReference type="ARBA" id="ARBA00022475"/>
    </source>
</evidence>
<dbReference type="GO" id="GO:0005886">
    <property type="term" value="C:plasma membrane"/>
    <property type="evidence" value="ECO:0007669"/>
    <property type="project" value="InterPro"/>
</dbReference>
<reference evidence="6" key="1">
    <citation type="submission" date="2017-05" db="EMBL/GenBank/DDBJ databases">
        <authorList>
            <person name="Song R."/>
            <person name="Chenine A.L."/>
            <person name="Ruprecht R.M."/>
        </authorList>
    </citation>
    <scope>NUCLEOTIDE SEQUENCE</scope>
    <source>
        <strain evidence="6">Kingella_eburonensis</strain>
    </source>
</reference>
<protein>
    <submittedName>
        <fullName evidence="7">Lipopolysaccharide exporter periplasmic protein</fullName>
    </submittedName>
</protein>
<dbReference type="EMBL" id="FXUV01000002">
    <property type="protein sequence ID" value="SMQ11819.1"/>
    <property type="molecule type" value="Genomic_DNA"/>
</dbReference>
<reference evidence="7 8" key="2">
    <citation type="submission" date="2017-06" db="EMBL/GenBank/DDBJ databases">
        <authorList>
            <person name="Kim H.J."/>
            <person name="Triplett B.A."/>
        </authorList>
    </citation>
    <scope>NUCLEOTIDE SEQUENCE [LARGE SCALE GENOMIC DNA]</scope>
    <source>
        <strain evidence="7">Kingella_eburonensis</strain>
    </source>
</reference>
<evidence type="ECO:0000313" key="7">
    <source>
        <dbReference type="EMBL" id="SNB85297.1"/>
    </source>
</evidence>
<dbReference type="GO" id="GO:0030288">
    <property type="term" value="C:outer membrane-bounded periplasmic space"/>
    <property type="evidence" value="ECO:0007669"/>
    <property type="project" value="TreeGrafter"/>
</dbReference>
<dbReference type="RefSeq" id="WP_032137395.1">
    <property type="nucleotide sequence ID" value="NZ_CCNJ01000051.1"/>
</dbReference>
<dbReference type="Gene3D" id="2.60.450.10">
    <property type="entry name" value="Lipopolysaccharide (LPS) transport protein A like domain"/>
    <property type="match status" value="1"/>
</dbReference>
<keyword evidence="2" id="KW-0997">Cell inner membrane</keyword>
<proteinExistence type="predicted"/>
<keyword evidence="1" id="KW-1003">Cell membrane</keyword>
<dbReference type="InterPro" id="IPR010664">
    <property type="entry name" value="LipoPS_assembly_LptC-rel"/>
</dbReference>
<dbReference type="Pfam" id="PF06835">
    <property type="entry name" value="LptC"/>
    <property type="match status" value="1"/>
</dbReference>
<name>A0A238TED6_9NEIS</name>
<dbReference type="AlphaFoldDB" id="A0A238TED6"/>
<keyword evidence="8" id="KW-1185">Reference proteome</keyword>
<dbReference type="InterPro" id="IPR026265">
    <property type="entry name" value="LptC"/>
</dbReference>
<dbReference type="PANTHER" id="PTHR37481">
    <property type="entry name" value="LIPOPOLYSACCHARIDE EXPORT SYSTEM PROTEIN LPTC"/>
    <property type="match status" value="1"/>
</dbReference>
<accession>A0A238TED6</accession>
<dbReference type="Proteomes" id="UP000215450">
    <property type="component" value="Unassembled WGS sequence"/>
</dbReference>
<evidence type="ECO:0000313" key="6">
    <source>
        <dbReference type="EMBL" id="SMQ11819.1"/>
    </source>
</evidence>
<dbReference type="GO" id="GO:0017089">
    <property type="term" value="F:glycolipid transfer activity"/>
    <property type="evidence" value="ECO:0007669"/>
    <property type="project" value="TreeGrafter"/>
</dbReference>
<dbReference type="EMBL" id="FXUV02000098">
    <property type="protein sequence ID" value="SNB85297.1"/>
    <property type="molecule type" value="Genomic_DNA"/>
</dbReference>
<gene>
    <name evidence="7" type="ORF">KEBURONENSIS_00704</name>
    <name evidence="6" type="ORF">KEBURONENSIS_00826</name>
</gene>
<evidence type="ECO:0000256" key="2">
    <source>
        <dbReference type="ARBA" id="ARBA00022519"/>
    </source>
</evidence>
<dbReference type="InterPro" id="IPR052363">
    <property type="entry name" value="LPS_export_LptC"/>
</dbReference>
<organism evidence="7 8">
    <name type="scientific">Kingella negevensis</name>
    <dbReference type="NCBI Taxonomy" id="1522312"/>
    <lineage>
        <taxon>Bacteria</taxon>
        <taxon>Pseudomonadati</taxon>
        <taxon>Pseudomonadota</taxon>
        <taxon>Betaproteobacteria</taxon>
        <taxon>Neisseriales</taxon>
        <taxon>Neisseriaceae</taxon>
        <taxon>Kingella</taxon>
    </lineage>
</organism>
<evidence type="ECO:0000313" key="8">
    <source>
        <dbReference type="Proteomes" id="UP000215450"/>
    </source>
</evidence>
<dbReference type="OrthoDB" id="8584279at2"/>